<dbReference type="InterPro" id="IPR011990">
    <property type="entry name" value="TPR-like_helical_dom_sf"/>
</dbReference>
<evidence type="ECO:0000256" key="1">
    <source>
        <dbReference type="ARBA" id="ARBA00000900"/>
    </source>
</evidence>
<dbReference type="GO" id="GO:0000209">
    <property type="term" value="P:protein polyubiquitination"/>
    <property type="evidence" value="ECO:0007669"/>
    <property type="project" value="TreeGrafter"/>
</dbReference>
<keyword evidence="7" id="KW-1185">Reference proteome</keyword>
<name>A0A445EXV4_GLYSO</name>
<evidence type="ECO:0000313" key="6">
    <source>
        <dbReference type="EMBL" id="RZB41176.1"/>
    </source>
</evidence>
<sequence length="344" mass="39343">KKKRRSRDKSCHGLITERARRTKSVSYLCFPLISDKRSFLQKAVPSGGSNLARPGELGGKLLPNFAINRGRSEEEKGSAFLALLILSKLLRKIIFVKKIQAEALPSPSNVRSSPTSLYYTYILELNSVIYRERKKQKWDQARITHRVRVAKQAEQLRIDDNNCFKKDHFEVAIDAYTKAITLHPNVLMYWTNRALFHLKLSMIMEPTLCYCSCPVTRVKEDYHQAINLDSNLVKVYVINLLFSYSQGVLLLFPSALSSSLSQIGLRFRDCNHIVELVFVEFVSATYRLRSKKTTKGKGGKRFWKSIVVGFKTPRKAIEGDLFVFFSRCQGSLLLVFCVLLSDQC</sequence>
<keyword evidence="4" id="KW-0677">Repeat</keyword>
<evidence type="ECO:0000256" key="3">
    <source>
        <dbReference type="ARBA" id="ARBA00022679"/>
    </source>
</evidence>
<dbReference type="Gene3D" id="1.25.40.10">
    <property type="entry name" value="Tetratricopeptide repeat domain"/>
    <property type="match status" value="1"/>
</dbReference>
<evidence type="ECO:0000256" key="2">
    <source>
        <dbReference type="ARBA" id="ARBA00012483"/>
    </source>
</evidence>
<dbReference type="SUPFAM" id="SSF48452">
    <property type="entry name" value="TPR-like"/>
    <property type="match status" value="1"/>
</dbReference>
<reference evidence="6 7" key="1">
    <citation type="submission" date="2018-09" db="EMBL/GenBank/DDBJ databases">
        <title>A high-quality reference genome of wild soybean provides a powerful tool to mine soybean genomes.</title>
        <authorList>
            <person name="Xie M."/>
            <person name="Chung C.Y.L."/>
            <person name="Li M.-W."/>
            <person name="Wong F.-L."/>
            <person name="Chan T.-F."/>
            <person name="Lam H.-M."/>
        </authorList>
    </citation>
    <scope>NUCLEOTIDE SEQUENCE [LARGE SCALE GENOMIC DNA]</scope>
    <source>
        <strain evidence="7">cv. W05</strain>
        <tissue evidence="6">Hypocotyl of etiolated seedlings</tissue>
    </source>
</reference>
<organism evidence="6 7">
    <name type="scientific">Glycine soja</name>
    <name type="common">Wild soybean</name>
    <dbReference type="NCBI Taxonomy" id="3848"/>
    <lineage>
        <taxon>Eukaryota</taxon>
        <taxon>Viridiplantae</taxon>
        <taxon>Streptophyta</taxon>
        <taxon>Embryophyta</taxon>
        <taxon>Tracheophyta</taxon>
        <taxon>Spermatophyta</taxon>
        <taxon>Magnoliopsida</taxon>
        <taxon>eudicotyledons</taxon>
        <taxon>Gunneridae</taxon>
        <taxon>Pentapetalae</taxon>
        <taxon>rosids</taxon>
        <taxon>fabids</taxon>
        <taxon>Fabales</taxon>
        <taxon>Fabaceae</taxon>
        <taxon>Papilionoideae</taxon>
        <taxon>50 kb inversion clade</taxon>
        <taxon>NPAAA clade</taxon>
        <taxon>indigoferoid/millettioid clade</taxon>
        <taxon>Phaseoleae</taxon>
        <taxon>Glycine</taxon>
        <taxon>Glycine subgen. Soja</taxon>
    </lineage>
</organism>
<accession>A0A445EXV4</accession>
<gene>
    <name evidence="6" type="ORF">D0Y65_055426</name>
</gene>
<protein>
    <recommendedName>
        <fullName evidence="2">RING-type E3 ubiquitin transferase</fullName>
        <ecNumber evidence="2">2.3.2.27</ecNumber>
    </recommendedName>
</protein>
<dbReference type="PANTHER" id="PTHR46803:SF2">
    <property type="entry name" value="E3 UBIQUITIN-PROTEIN LIGASE CHIP"/>
    <property type="match status" value="1"/>
</dbReference>
<keyword evidence="3" id="KW-0808">Transferase</keyword>
<dbReference type="GO" id="GO:0051087">
    <property type="term" value="F:protein-folding chaperone binding"/>
    <property type="evidence" value="ECO:0007669"/>
    <property type="project" value="TreeGrafter"/>
</dbReference>
<dbReference type="EMBL" id="QZWG01001078">
    <property type="protein sequence ID" value="RZB41176.1"/>
    <property type="molecule type" value="Genomic_DNA"/>
</dbReference>
<dbReference type="GO" id="GO:0071218">
    <property type="term" value="P:cellular response to misfolded protein"/>
    <property type="evidence" value="ECO:0007669"/>
    <property type="project" value="TreeGrafter"/>
</dbReference>
<dbReference type="GO" id="GO:0005737">
    <property type="term" value="C:cytoplasm"/>
    <property type="evidence" value="ECO:0007669"/>
    <property type="project" value="TreeGrafter"/>
</dbReference>
<dbReference type="EC" id="2.3.2.27" evidence="2"/>
<evidence type="ECO:0000313" key="7">
    <source>
        <dbReference type="Proteomes" id="UP000289340"/>
    </source>
</evidence>
<comment type="caution">
    <text evidence="6">The sequence shown here is derived from an EMBL/GenBank/DDBJ whole genome shotgun (WGS) entry which is preliminary data.</text>
</comment>
<evidence type="ECO:0000256" key="5">
    <source>
        <dbReference type="ARBA" id="ARBA00022786"/>
    </source>
</evidence>
<dbReference type="GO" id="GO:0006515">
    <property type="term" value="P:protein quality control for misfolded or incompletely synthesized proteins"/>
    <property type="evidence" value="ECO:0007669"/>
    <property type="project" value="TreeGrafter"/>
</dbReference>
<evidence type="ECO:0000256" key="4">
    <source>
        <dbReference type="ARBA" id="ARBA00022737"/>
    </source>
</evidence>
<keyword evidence="5" id="KW-0833">Ubl conjugation pathway</keyword>
<comment type="catalytic activity">
    <reaction evidence="1">
        <text>S-ubiquitinyl-[E2 ubiquitin-conjugating enzyme]-L-cysteine + [acceptor protein]-L-lysine = [E2 ubiquitin-conjugating enzyme]-L-cysteine + N(6)-ubiquitinyl-[acceptor protein]-L-lysine.</text>
        <dbReference type="EC" id="2.3.2.27"/>
    </reaction>
</comment>
<dbReference type="Proteomes" id="UP000289340">
    <property type="component" value="Unassembled WGS sequence"/>
</dbReference>
<dbReference type="PANTHER" id="PTHR46803">
    <property type="entry name" value="E3 UBIQUITIN-PROTEIN LIGASE CHIP"/>
    <property type="match status" value="1"/>
</dbReference>
<proteinExistence type="predicted"/>
<feature type="non-terminal residue" evidence="6">
    <location>
        <position position="1"/>
    </location>
</feature>
<dbReference type="GO" id="GO:0061630">
    <property type="term" value="F:ubiquitin protein ligase activity"/>
    <property type="evidence" value="ECO:0007669"/>
    <property type="project" value="UniProtKB-EC"/>
</dbReference>
<dbReference type="GO" id="GO:0045862">
    <property type="term" value="P:positive regulation of proteolysis"/>
    <property type="evidence" value="ECO:0007669"/>
    <property type="project" value="TreeGrafter"/>
</dbReference>
<dbReference type="Gene3D" id="2.40.50.1000">
    <property type="match status" value="1"/>
</dbReference>
<dbReference type="GO" id="GO:0043161">
    <property type="term" value="P:proteasome-mediated ubiquitin-dependent protein catabolic process"/>
    <property type="evidence" value="ECO:0007669"/>
    <property type="project" value="TreeGrafter"/>
</dbReference>
<dbReference type="AlphaFoldDB" id="A0A445EXV4"/>